<accession>A0A3D8RRT1</accession>
<dbReference type="RefSeq" id="XP_026603109.1">
    <property type="nucleotide sequence ID" value="XM_026748805.1"/>
</dbReference>
<proteinExistence type="predicted"/>
<comment type="caution">
    <text evidence="2">The sequence shown here is derived from an EMBL/GenBank/DDBJ whole genome shotgun (WGS) entry which is preliminary data.</text>
</comment>
<evidence type="ECO:0000313" key="3">
    <source>
        <dbReference type="Proteomes" id="UP000256690"/>
    </source>
</evidence>
<protein>
    <submittedName>
        <fullName evidence="2">Uncharacterized protein</fullName>
    </submittedName>
</protein>
<feature type="region of interest" description="Disordered" evidence="1">
    <location>
        <begin position="21"/>
        <end position="52"/>
    </location>
</feature>
<dbReference type="AlphaFoldDB" id="A0A3D8RRT1"/>
<name>A0A3D8RRT1_9EURO</name>
<evidence type="ECO:0000256" key="1">
    <source>
        <dbReference type="SAM" id="MobiDB-lite"/>
    </source>
</evidence>
<dbReference type="STRING" id="1810919.A0A3D8RRT1"/>
<dbReference type="OrthoDB" id="508139at2759"/>
<dbReference type="EMBL" id="PVWQ01000007">
    <property type="protein sequence ID" value="RDW76797.1"/>
    <property type="molecule type" value="Genomic_DNA"/>
</dbReference>
<sequence length="115" mass="13189">MEKDGPTSVLGRMSLKRRRTDLEDHELTDDGFEHGDLDNSKEEDWWTGDESEDSECEQDIEEHEYTTLGDTARTVKIRLFLTDEGVDQSMWMKTFIAECTYNGVVVATALACYID</sequence>
<gene>
    <name evidence="2" type="ORF">DSM5745_06789</name>
</gene>
<keyword evidence="3" id="KW-1185">Reference proteome</keyword>
<organism evidence="2 3">
    <name type="scientific">Aspergillus mulundensis</name>
    <dbReference type="NCBI Taxonomy" id="1810919"/>
    <lineage>
        <taxon>Eukaryota</taxon>
        <taxon>Fungi</taxon>
        <taxon>Dikarya</taxon>
        <taxon>Ascomycota</taxon>
        <taxon>Pezizomycotina</taxon>
        <taxon>Eurotiomycetes</taxon>
        <taxon>Eurotiomycetidae</taxon>
        <taxon>Eurotiales</taxon>
        <taxon>Aspergillaceae</taxon>
        <taxon>Aspergillus</taxon>
        <taxon>Aspergillus subgen. Nidulantes</taxon>
    </lineage>
</organism>
<dbReference type="GeneID" id="38117159"/>
<reference evidence="2 3" key="1">
    <citation type="journal article" date="2018" name="IMA Fungus">
        <title>IMA Genome-F 9: Draft genome sequence of Annulohypoxylon stygium, Aspergillus mulundensis, Berkeleyomyces basicola (syn. Thielaviopsis basicola), Ceratocystis smalleyi, two Cercospora beticola strains, Coleophoma cylindrospora, Fusarium fracticaudum, Phialophora cf. hyalina, and Morchella septimelata.</title>
        <authorList>
            <person name="Wingfield B.D."/>
            <person name="Bills G.F."/>
            <person name="Dong Y."/>
            <person name="Huang W."/>
            <person name="Nel W.J."/>
            <person name="Swalarsk-Parry B.S."/>
            <person name="Vaghefi N."/>
            <person name="Wilken P.M."/>
            <person name="An Z."/>
            <person name="de Beer Z.W."/>
            <person name="De Vos L."/>
            <person name="Chen L."/>
            <person name="Duong T.A."/>
            <person name="Gao Y."/>
            <person name="Hammerbacher A."/>
            <person name="Kikkert J.R."/>
            <person name="Li Y."/>
            <person name="Li H."/>
            <person name="Li K."/>
            <person name="Li Q."/>
            <person name="Liu X."/>
            <person name="Ma X."/>
            <person name="Naidoo K."/>
            <person name="Pethybridge S.J."/>
            <person name="Sun J."/>
            <person name="Steenkamp E.T."/>
            <person name="van der Nest M.A."/>
            <person name="van Wyk S."/>
            <person name="Wingfield M.J."/>
            <person name="Xiong C."/>
            <person name="Yue Q."/>
            <person name="Zhang X."/>
        </authorList>
    </citation>
    <scope>NUCLEOTIDE SEQUENCE [LARGE SCALE GENOMIC DNA]</scope>
    <source>
        <strain evidence="2 3">DSM 5745</strain>
    </source>
</reference>
<dbReference type="Proteomes" id="UP000256690">
    <property type="component" value="Unassembled WGS sequence"/>
</dbReference>
<evidence type="ECO:0000313" key="2">
    <source>
        <dbReference type="EMBL" id="RDW76797.1"/>
    </source>
</evidence>
<feature type="compositionally biased region" description="Basic and acidic residues" evidence="1">
    <location>
        <begin position="31"/>
        <end position="44"/>
    </location>
</feature>